<evidence type="ECO:0000313" key="3">
    <source>
        <dbReference type="EMBL" id="KAK4039023.1"/>
    </source>
</evidence>
<proteinExistence type="predicted"/>
<feature type="region of interest" description="Disordered" evidence="1">
    <location>
        <begin position="237"/>
        <end position="364"/>
    </location>
</feature>
<name>A0AAN6SR52_9PEZI</name>
<dbReference type="Pfam" id="PF23155">
    <property type="entry name" value="DUF7053"/>
    <property type="match status" value="1"/>
</dbReference>
<dbReference type="PANTHER" id="PTHR38117">
    <property type="entry name" value="NACHT AND WD40 DOMAIN PROTEIN"/>
    <property type="match status" value="1"/>
</dbReference>
<organism evidence="3 4">
    <name type="scientific">Parachaetomium inaequale</name>
    <dbReference type="NCBI Taxonomy" id="2588326"/>
    <lineage>
        <taxon>Eukaryota</taxon>
        <taxon>Fungi</taxon>
        <taxon>Dikarya</taxon>
        <taxon>Ascomycota</taxon>
        <taxon>Pezizomycotina</taxon>
        <taxon>Sordariomycetes</taxon>
        <taxon>Sordariomycetidae</taxon>
        <taxon>Sordariales</taxon>
        <taxon>Chaetomiaceae</taxon>
        <taxon>Parachaetomium</taxon>
    </lineage>
</organism>
<sequence length="450" mass="48189">MSKRTLFTTITPLPAGVTRQIVLDFLHDNEDMIDLNPLVKERHPIPTPPHAPADELHCQWYSLTDKISYFPGVTGDVTYTCAFNNLPTGVQTHCYAPAGLTIREKWTLGGSLPGEPPQPVELGLRAPPTGLYLREDVDMRCNVIMTSFVKKTLKKSHAALVDRLRIKAEIASTASKSRGNRISAFPEPNNFTAMESIAPSSVGSISSQYHHLTAFAPPSRSSSAASSASSYSVQSSSMWSPAGSSLGTSSAPSVSSPPPTTHSSNYQPRPGEYIAQQQPKQQQQQPLFPAQQQPPTLPDFVPEPPLSITLSAAPAPEPDTPFLRSAEPDWPLKAAPPPALFSQQQPNWPLNPQQQQQQRPRPRPQTHLFIQAYRPAANHAVATSPMAAAVGGGGGGGSGAKLSDDALWQALGGGRVGTGAAEVARGVNLSAVGYNNNTSYHQHSRARSQG</sequence>
<feature type="compositionally biased region" description="Low complexity" evidence="1">
    <location>
        <begin position="343"/>
        <end position="359"/>
    </location>
</feature>
<feature type="compositionally biased region" description="Low complexity" evidence="1">
    <location>
        <begin position="276"/>
        <end position="294"/>
    </location>
</feature>
<dbReference type="PANTHER" id="PTHR38117:SF2">
    <property type="entry name" value="NACHT AND WD40 DOMAIN PROTEIN"/>
    <property type="match status" value="1"/>
</dbReference>
<keyword evidence="4" id="KW-1185">Reference proteome</keyword>
<comment type="caution">
    <text evidence="3">The sequence shown here is derived from an EMBL/GenBank/DDBJ whole genome shotgun (WGS) entry which is preliminary data.</text>
</comment>
<dbReference type="InterPro" id="IPR055481">
    <property type="entry name" value="DUF7053"/>
</dbReference>
<dbReference type="AlphaFoldDB" id="A0AAN6SR52"/>
<evidence type="ECO:0000256" key="1">
    <source>
        <dbReference type="SAM" id="MobiDB-lite"/>
    </source>
</evidence>
<gene>
    <name evidence="3" type="ORF">C8A01DRAFT_47418</name>
</gene>
<dbReference type="EMBL" id="MU854412">
    <property type="protein sequence ID" value="KAK4039023.1"/>
    <property type="molecule type" value="Genomic_DNA"/>
</dbReference>
<accession>A0AAN6SR52</accession>
<protein>
    <recommendedName>
        <fullName evidence="2">DUF7053 domain-containing protein</fullName>
    </recommendedName>
</protein>
<feature type="compositionally biased region" description="Low complexity" evidence="1">
    <location>
        <begin position="237"/>
        <end position="254"/>
    </location>
</feature>
<evidence type="ECO:0000313" key="4">
    <source>
        <dbReference type="Proteomes" id="UP001303115"/>
    </source>
</evidence>
<dbReference type="Proteomes" id="UP001303115">
    <property type="component" value="Unassembled WGS sequence"/>
</dbReference>
<feature type="compositionally biased region" description="Pro residues" evidence="1">
    <location>
        <begin position="295"/>
        <end position="305"/>
    </location>
</feature>
<feature type="domain" description="DUF7053" evidence="2">
    <location>
        <begin position="2"/>
        <end position="169"/>
    </location>
</feature>
<reference evidence="4" key="1">
    <citation type="journal article" date="2023" name="Mol. Phylogenet. Evol.">
        <title>Genome-scale phylogeny and comparative genomics of the fungal order Sordariales.</title>
        <authorList>
            <person name="Hensen N."/>
            <person name="Bonometti L."/>
            <person name="Westerberg I."/>
            <person name="Brannstrom I.O."/>
            <person name="Guillou S."/>
            <person name="Cros-Aarteil S."/>
            <person name="Calhoun S."/>
            <person name="Haridas S."/>
            <person name="Kuo A."/>
            <person name="Mondo S."/>
            <person name="Pangilinan J."/>
            <person name="Riley R."/>
            <person name="LaButti K."/>
            <person name="Andreopoulos B."/>
            <person name="Lipzen A."/>
            <person name="Chen C."/>
            <person name="Yan M."/>
            <person name="Daum C."/>
            <person name="Ng V."/>
            <person name="Clum A."/>
            <person name="Steindorff A."/>
            <person name="Ohm R.A."/>
            <person name="Martin F."/>
            <person name="Silar P."/>
            <person name="Natvig D.O."/>
            <person name="Lalanne C."/>
            <person name="Gautier V."/>
            <person name="Ament-Velasquez S.L."/>
            <person name="Kruys A."/>
            <person name="Hutchinson M.I."/>
            <person name="Powell A.J."/>
            <person name="Barry K."/>
            <person name="Miller A.N."/>
            <person name="Grigoriev I.V."/>
            <person name="Debuchy R."/>
            <person name="Gladieux P."/>
            <person name="Hiltunen Thoren M."/>
            <person name="Johannesson H."/>
        </authorList>
    </citation>
    <scope>NUCLEOTIDE SEQUENCE [LARGE SCALE GENOMIC DNA]</scope>
    <source>
        <strain evidence="4">CBS 284.82</strain>
    </source>
</reference>
<evidence type="ECO:0000259" key="2">
    <source>
        <dbReference type="Pfam" id="PF23155"/>
    </source>
</evidence>